<keyword evidence="4" id="KW-1185">Reference proteome</keyword>
<dbReference type="SMART" id="SM01179">
    <property type="entry name" value="DUF862"/>
    <property type="match status" value="1"/>
</dbReference>
<dbReference type="OrthoDB" id="21221at2759"/>
<feature type="domain" description="PPPDE" evidence="2">
    <location>
        <begin position="2"/>
        <end position="152"/>
    </location>
</feature>
<reference evidence="3" key="2">
    <citation type="submission" date="2021-04" db="EMBL/GenBank/DDBJ databases">
        <authorList>
            <person name="Podell S."/>
        </authorList>
    </citation>
    <scope>NUCLEOTIDE SEQUENCE</scope>
    <source>
        <strain evidence="3">Hildebrandi</strain>
    </source>
</reference>
<comment type="caution">
    <text evidence="3">The sequence shown here is derived from an EMBL/GenBank/DDBJ whole genome shotgun (WGS) entry which is preliminary data.</text>
</comment>
<reference evidence="3" key="1">
    <citation type="journal article" date="2021" name="Sci. Rep.">
        <title>Diploid genomic architecture of Nitzschia inconspicua, an elite biomass production diatom.</title>
        <authorList>
            <person name="Oliver A."/>
            <person name="Podell S."/>
            <person name="Pinowska A."/>
            <person name="Traller J.C."/>
            <person name="Smith S.R."/>
            <person name="McClure R."/>
            <person name="Beliaev A."/>
            <person name="Bohutskyi P."/>
            <person name="Hill E.A."/>
            <person name="Rabines A."/>
            <person name="Zheng H."/>
            <person name="Allen L.Z."/>
            <person name="Kuo A."/>
            <person name="Grigoriev I.V."/>
            <person name="Allen A.E."/>
            <person name="Hazlebeck D."/>
            <person name="Allen E.E."/>
        </authorList>
    </citation>
    <scope>NUCLEOTIDE SEQUENCE</scope>
    <source>
        <strain evidence="3">Hildebrandi</strain>
    </source>
</reference>
<evidence type="ECO:0000313" key="4">
    <source>
        <dbReference type="Proteomes" id="UP000693970"/>
    </source>
</evidence>
<dbReference type="PANTHER" id="PTHR12378:SF7">
    <property type="entry name" value="DESUMOYLATING ISOPEPTIDASE 1"/>
    <property type="match status" value="1"/>
</dbReference>
<organism evidence="3 4">
    <name type="scientific">Nitzschia inconspicua</name>
    <dbReference type="NCBI Taxonomy" id="303405"/>
    <lineage>
        <taxon>Eukaryota</taxon>
        <taxon>Sar</taxon>
        <taxon>Stramenopiles</taxon>
        <taxon>Ochrophyta</taxon>
        <taxon>Bacillariophyta</taxon>
        <taxon>Bacillariophyceae</taxon>
        <taxon>Bacillariophycidae</taxon>
        <taxon>Bacillariales</taxon>
        <taxon>Bacillariaceae</taxon>
        <taxon>Nitzschia</taxon>
    </lineage>
</organism>
<dbReference type="Proteomes" id="UP000693970">
    <property type="component" value="Unassembled WGS sequence"/>
</dbReference>
<evidence type="ECO:0000259" key="2">
    <source>
        <dbReference type="PROSITE" id="PS51858"/>
    </source>
</evidence>
<dbReference type="GO" id="GO:0008233">
    <property type="term" value="F:peptidase activity"/>
    <property type="evidence" value="ECO:0007669"/>
    <property type="project" value="InterPro"/>
</dbReference>
<proteinExistence type="predicted"/>
<name>A0A9K3KVE5_9STRA</name>
<dbReference type="Pfam" id="PF05903">
    <property type="entry name" value="Peptidase_C97"/>
    <property type="match status" value="1"/>
</dbReference>
<sequence length="527" mass="57282">MSQVQLVIYDLSHGMARHLSSQFLGGPQHAIEIIPHTAIVVFGREYFFGGGIQHEDPQQFRRMARMHPIQTLSLGTTSVSREEFEGWCVMATRNGRYTAASYDLLQRNCNNFSHEAAIEGLRLAQGVPERILQVPQKFLSSPMGQLVRPMLENMQVSVGGGSETSAPFANTRTSTFDTPASAIASALATTVTASSENPWADMGKSNRTITTTTTTTITTSDSPSEPSTAFPKGTPTLDSFDKPLVSSDTKTVSLCVKKIVTTLPDVEDQTILQEIGTALSTNAKEVSAAQVEVVCDIIYQKLLLPTMGGTKPHAPVTFVLMLLRVLVLQAARPDGTETDSSVSRCIDWICKHLQTSKDHSAVSSTASRAMAYLVLANVASLPGIYYKFPSNLMETSLLVDWSVAFQSRPEVRQAAAALAYNYALTSPSFSEDTVDHVSDQLVSLVCASLEGLETEPDETTKLRRLLVAGRILKPVHGQTNTTIQSLMVELGFLDVLQNLVDLTVSVGDNVQCRSLARELKLLLRSTP</sequence>
<gene>
    <name evidence="3" type="ORF">IV203_009707</name>
</gene>
<evidence type="ECO:0000256" key="1">
    <source>
        <dbReference type="SAM" id="MobiDB-lite"/>
    </source>
</evidence>
<dbReference type="GO" id="GO:0070646">
    <property type="term" value="P:protein modification by small protein removal"/>
    <property type="evidence" value="ECO:0007669"/>
    <property type="project" value="TreeGrafter"/>
</dbReference>
<dbReference type="PROSITE" id="PS51858">
    <property type="entry name" value="PPPDE"/>
    <property type="match status" value="1"/>
</dbReference>
<dbReference type="PANTHER" id="PTHR12378">
    <property type="entry name" value="DESUMOYLATING ISOPEPTIDASE"/>
    <property type="match status" value="1"/>
</dbReference>
<feature type="region of interest" description="Disordered" evidence="1">
    <location>
        <begin position="215"/>
        <end position="235"/>
    </location>
</feature>
<dbReference type="EMBL" id="JAGRRH010000018">
    <property type="protein sequence ID" value="KAG7350347.1"/>
    <property type="molecule type" value="Genomic_DNA"/>
</dbReference>
<dbReference type="InterPro" id="IPR008580">
    <property type="entry name" value="PPPDE_dom"/>
</dbReference>
<evidence type="ECO:0000313" key="3">
    <source>
        <dbReference type="EMBL" id="KAG7350347.1"/>
    </source>
</evidence>
<protein>
    <submittedName>
        <fullName evidence="3">PPPDE putative peptidase domain containing protein</fullName>
    </submittedName>
</protein>
<dbReference type="AlphaFoldDB" id="A0A9K3KVE5"/>
<accession>A0A9K3KVE5</accession>